<dbReference type="SUPFAM" id="SSF47384">
    <property type="entry name" value="Homodimeric domain of signal transducing histidine kinase"/>
    <property type="match status" value="1"/>
</dbReference>
<keyword evidence="4" id="KW-0808">Transferase</keyword>
<keyword evidence="7" id="KW-0472">Membrane</keyword>
<dbReference type="InterPro" id="IPR004358">
    <property type="entry name" value="Sig_transdc_His_kin-like_C"/>
</dbReference>
<keyword evidence="3" id="KW-0597">Phosphoprotein</keyword>
<dbReference type="PROSITE" id="PS50109">
    <property type="entry name" value="HIS_KIN"/>
    <property type="match status" value="1"/>
</dbReference>
<evidence type="ECO:0000256" key="4">
    <source>
        <dbReference type="ARBA" id="ARBA00022679"/>
    </source>
</evidence>
<keyword evidence="6" id="KW-0175">Coiled coil</keyword>
<dbReference type="EMBL" id="FQWQ01000001">
    <property type="protein sequence ID" value="SHG89862.1"/>
    <property type="molecule type" value="Genomic_DNA"/>
</dbReference>
<reference evidence="9 10" key="1">
    <citation type="submission" date="2016-11" db="EMBL/GenBank/DDBJ databases">
        <authorList>
            <person name="Jaros S."/>
            <person name="Januszkiewicz K."/>
            <person name="Wedrychowicz H."/>
        </authorList>
    </citation>
    <scope>NUCLEOTIDE SEQUENCE [LARGE SCALE GENOMIC DNA]</scope>
    <source>
        <strain evidence="9 10">DSM 24574</strain>
    </source>
</reference>
<name>A0A1M5NK28_9BACT</name>
<dbReference type="OrthoDB" id="9766459at2"/>
<dbReference type="InterPro" id="IPR052162">
    <property type="entry name" value="Sensor_kinase/Photoreceptor"/>
</dbReference>
<dbReference type="Proteomes" id="UP000184212">
    <property type="component" value="Unassembled WGS sequence"/>
</dbReference>
<evidence type="ECO:0000256" key="2">
    <source>
        <dbReference type="ARBA" id="ARBA00012438"/>
    </source>
</evidence>
<proteinExistence type="predicted"/>
<dbReference type="SUPFAM" id="SSF55874">
    <property type="entry name" value="ATPase domain of HSP90 chaperone/DNA topoisomerase II/histidine kinase"/>
    <property type="match status" value="1"/>
</dbReference>
<feature type="transmembrane region" description="Helical" evidence="7">
    <location>
        <begin position="186"/>
        <end position="205"/>
    </location>
</feature>
<dbReference type="SMART" id="SM00387">
    <property type="entry name" value="HATPase_c"/>
    <property type="match status" value="1"/>
</dbReference>
<keyword evidence="5 9" id="KW-0418">Kinase</keyword>
<dbReference type="PANTHER" id="PTHR43304">
    <property type="entry name" value="PHYTOCHROME-LIKE PROTEIN CPH1"/>
    <property type="match status" value="1"/>
</dbReference>
<dbReference type="PRINTS" id="PR00344">
    <property type="entry name" value="BCTRLSENSOR"/>
</dbReference>
<protein>
    <recommendedName>
        <fullName evidence="2">histidine kinase</fullName>
        <ecNumber evidence="2">2.7.13.3</ecNumber>
    </recommendedName>
</protein>
<dbReference type="InterPro" id="IPR005467">
    <property type="entry name" value="His_kinase_dom"/>
</dbReference>
<dbReference type="Gene3D" id="1.10.287.130">
    <property type="match status" value="1"/>
</dbReference>
<evidence type="ECO:0000256" key="3">
    <source>
        <dbReference type="ARBA" id="ARBA00022553"/>
    </source>
</evidence>
<evidence type="ECO:0000313" key="9">
    <source>
        <dbReference type="EMBL" id="SHG89862.1"/>
    </source>
</evidence>
<keyword evidence="10" id="KW-1185">Reference proteome</keyword>
<feature type="domain" description="Histidine kinase" evidence="8">
    <location>
        <begin position="340"/>
        <end position="553"/>
    </location>
</feature>
<comment type="catalytic activity">
    <reaction evidence="1">
        <text>ATP + protein L-histidine = ADP + protein N-phospho-L-histidine.</text>
        <dbReference type="EC" id="2.7.13.3"/>
    </reaction>
</comment>
<feature type="transmembrane region" description="Helical" evidence="7">
    <location>
        <begin position="12"/>
        <end position="31"/>
    </location>
</feature>
<evidence type="ECO:0000256" key="7">
    <source>
        <dbReference type="SAM" id="Phobius"/>
    </source>
</evidence>
<evidence type="ECO:0000259" key="8">
    <source>
        <dbReference type="PROSITE" id="PS50109"/>
    </source>
</evidence>
<dbReference type="GO" id="GO:0000155">
    <property type="term" value="F:phosphorelay sensor kinase activity"/>
    <property type="evidence" value="ECO:0007669"/>
    <property type="project" value="InterPro"/>
</dbReference>
<dbReference type="InterPro" id="IPR036097">
    <property type="entry name" value="HisK_dim/P_sf"/>
</dbReference>
<evidence type="ECO:0000313" key="10">
    <source>
        <dbReference type="Proteomes" id="UP000184212"/>
    </source>
</evidence>
<keyword evidence="7" id="KW-1133">Transmembrane helix</keyword>
<dbReference type="STRING" id="947013.SAMN04488109_2385"/>
<dbReference type="InterPro" id="IPR036890">
    <property type="entry name" value="HATPase_C_sf"/>
</dbReference>
<sequence>MTAVSWLKGAVLYGVVCLVAGLMLINVYLIYRNSQVIEFNKRQQEEAARIKVSATDVIRGLHLLDMAVRSYAIVEKLSFLDARDTAIYDINQAFNRLETALHEQHYDLNEVYVQRDSVNHYIDITGVMTRYLQRGQHDKFAALLDLDPGFPVWLHFMEFKKRVENFEDNISAQAKVRYENALQNSYILQIVLFLFTTPLLAYTAFQTNRSLGISEQLRKSETQRALLLSEQNLVLERTVYERTREILAQNEEISAQNEEIVAHNEQLILQQKEIERQRNVLAEQHESVQLAKKIIEEKNDLIQRKNRELVIEVTRQTQDLKEANLELIEHNSRLQQFAFIISHNLRAPMARLVGLSDILTYAKDEKETAEMVQLMVRSTHDLDQVIKDLTLILGIQKMNTQVFTDVNLEAVLEKVRQLLEEEIKQTDAWVDIQLAEEKTIHSLHPYIESIFYNLLSNAIKYRNPQKQPIIRIQSTVDHNNMVITIRDNGLGIDLERYKDKIFNLYKRFHYHVEGKGMGLYLVKTQVAALGGRIEVESVVGEGTIFRVSLQREHPSKNNAW</sequence>
<organism evidence="9 10">
    <name type="scientific">Chryseolinea serpens</name>
    <dbReference type="NCBI Taxonomy" id="947013"/>
    <lineage>
        <taxon>Bacteria</taxon>
        <taxon>Pseudomonadati</taxon>
        <taxon>Bacteroidota</taxon>
        <taxon>Cytophagia</taxon>
        <taxon>Cytophagales</taxon>
        <taxon>Fulvivirgaceae</taxon>
        <taxon>Chryseolinea</taxon>
    </lineage>
</organism>
<feature type="coiled-coil region" evidence="6">
    <location>
        <begin position="246"/>
        <end position="326"/>
    </location>
</feature>
<dbReference type="InterPro" id="IPR003594">
    <property type="entry name" value="HATPase_dom"/>
</dbReference>
<dbReference type="Pfam" id="PF02518">
    <property type="entry name" value="HATPase_c"/>
    <property type="match status" value="1"/>
</dbReference>
<dbReference type="Gene3D" id="3.30.565.10">
    <property type="entry name" value="Histidine kinase-like ATPase, C-terminal domain"/>
    <property type="match status" value="1"/>
</dbReference>
<keyword evidence="7" id="KW-0812">Transmembrane</keyword>
<dbReference type="EC" id="2.7.13.3" evidence="2"/>
<dbReference type="PANTHER" id="PTHR43304:SF1">
    <property type="entry name" value="PAC DOMAIN-CONTAINING PROTEIN"/>
    <property type="match status" value="1"/>
</dbReference>
<gene>
    <name evidence="9" type="ORF">SAMN04488109_2385</name>
</gene>
<dbReference type="AlphaFoldDB" id="A0A1M5NK28"/>
<evidence type="ECO:0000256" key="6">
    <source>
        <dbReference type="SAM" id="Coils"/>
    </source>
</evidence>
<evidence type="ECO:0000256" key="5">
    <source>
        <dbReference type="ARBA" id="ARBA00022777"/>
    </source>
</evidence>
<accession>A0A1M5NK28</accession>
<dbReference type="RefSeq" id="WP_073133912.1">
    <property type="nucleotide sequence ID" value="NZ_FQWQ01000001.1"/>
</dbReference>
<evidence type="ECO:0000256" key="1">
    <source>
        <dbReference type="ARBA" id="ARBA00000085"/>
    </source>
</evidence>